<organism evidence="2 3">
    <name type="scientific">Methylomonas rapida</name>
    <dbReference type="NCBI Taxonomy" id="2963939"/>
    <lineage>
        <taxon>Bacteria</taxon>
        <taxon>Pseudomonadati</taxon>
        <taxon>Pseudomonadota</taxon>
        <taxon>Gammaproteobacteria</taxon>
        <taxon>Methylococcales</taxon>
        <taxon>Methylococcaceae</taxon>
        <taxon>Methylomonas</taxon>
    </lineage>
</organism>
<proteinExistence type="predicted"/>
<reference evidence="2" key="1">
    <citation type="submission" date="2022-11" db="EMBL/GenBank/DDBJ databases">
        <title>Methylomonas rapida sp. nov., Carotenoid-Producing Obligate Methanotrophs with High Growth Characteristics and Biotechnological Potential.</title>
        <authorList>
            <person name="Tikhonova E.N."/>
            <person name="Suleimanov R.Z."/>
            <person name="Miroshnikov K."/>
            <person name="Oshkin I.Y."/>
            <person name="Belova S.E."/>
            <person name="Danilova O.V."/>
            <person name="Ashikhmin A."/>
            <person name="Konopkin A."/>
            <person name="But S.Y."/>
            <person name="Khmelenina V.N."/>
            <person name="Kuznetsov N."/>
            <person name="Pimenov N.V."/>
            <person name="Dedysh S.N."/>
        </authorList>
    </citation>
    <scope>NUCLEOTIDE SEQUENCE</scope>
    <source>
        <strain evidence="2">MP1</strain>
    </source>
</reference>
<dbReference type="Proteomes" id="UP001162780">
    <property type="component" value="Chromosome"/>
</dbReference>
<dbReference type="InterPro" id="IPR018648">
    <property type="entry name" value="DUF2076"/>
</dbReference>
<evidence type="ECO:0000313" key="2">
    <source>
        <dbReference type="EMBL" id="WAR45911.1"/>
    </source>
</evidence>
<sequence>MNPQERDQLNQFLQQLTDVKLTAKDSEAEALIRDAITRQPDAAYLLVQRCLLQDRALLAAQSRISELQDQLKQQQTATSATGFLNDNPWATASAADNRVPGASNYQMPPRAVPGNMNLAQAAPQNQASGMGSSFLGNVATTAAGVVAGSFLFQGINNLLGNHHSPSPSQAQTGGEQHAAEPQPAEQTVINNYYGDADQAVQHADYNPFLASDDSEGFFDDGGSESDWI</sequence>
<feature type="compositionally biased region" description="Polar residues" evidence="1">
    <location>
        <begin position="161"/>
        <end position="174"/>
    </location>
</feature>
<accession>A0ABY7GN38</accession>
<dbReference type="RefSeq" id="WP_255186818.1">
    <property type="nucleotide sequence ID" value="NZ_CP113517.1"/>
</dbReference>
<dbReference type="EMBL" id="CP113517">
    <property type="protein sequence ID" value="WAR45911.1"/>
    <property type="molecule type" value="Genomic_DNA"/>
</dbReference>
<dbReference type="Pfam" id="PF09849">
    <property type="entry name" value="DUF2076"/>
    <property type="match status" value="1"/>
</dbReference>
<gene>
    <name evidence="2" type="ORF">NM686_005180</name>
</gene>
<evidence type="ECO:0000256" key="1">
    <source>
        <dbReference type="SAM" id="MobiDB-lite"/>
    </source>
</evidence>
<keyword evidence="3" id="KW-1185">Reference proteome</keyword>
<name>A0ABY7GN38_9GAMM</name>
<feature type="region of interest" description="Disordered" evidence="1">
    <location>
        <begin position="161"/>
        <end position="190"/>
    </location>
</feature>
<protein>
    <submittedName>
        <fullName evidence="2">DUF2076 family protein</fullName>
    </submittedName>
</protein>
<evidence type="ECO:0000313" key="3">
    <source>
        <dbReference type="Proteomes" id="UP001162780"/>
    </source>
</evidence>